<keyword evidence="1" id="KW-1133">Transmembrane helix</keyword>
<evidence type="ECO:0000313" key="2">
    <source>
        <dbReference type="EMBL" id="QHT81098.1"/>
    </source>
</evidence>
<name>A0A6C0HKB5_9ZZZZ</name>
<keyword evidence="1" id="KW-0472">Membrane</keyword>
<feature type="transmembrane region" description="Helical" evidence="1">
    <location>
        <begin position="6"/>
        <end position="25"/>
    </location>
</feature>
<reference evidence="2" key="1">
    <citation type="journal article" date="2020" name="Nature">
        <title>Giant virus diversity and host interactions through global metagenomics.</title>
        <authorList>
            <person name="Schulz F."/>
            <person name="Roux S."/>
            <person name="Paez-Espino D."/>
            <person name="Jungbluth S."/>
            <person name="Walsh D.A."/>
            <person name="Denef V.J."/>
            <person name="McMahon K.D."/>
            <person name="Konstantinidis K.T."/>
            <person name="Eloe-Fadrosh E.A."/>
            <person name="Kyrpides N.C."/>
            <person name="Woyke T."/>
        </authorList>
    </citation>
    <scope>NUCLEOTIDE SEQUENCE</scope>
    <source>
        <strain evidence="2">GVMAG-M-3300023184-135</strain>
    </source>
</reference>
<dbReference type="AlphaFoldDB" id="A0A6C0HKB5"/>
<dbReference type="EMBL" id="MN739977">
    <property type="protein sequence ID" value="QHT81098.1"/>
    <property type="molecule type" value="Genomic_DNA"/>
</dbReference>
<organism evidence="2">
    <name type="scientific">viral metagenome</name>
    <dbReference type="NCBI Taxonomy" id="1070528"/>
    <lineage>
        <taxon>unclassified sequences</taxon>
        <taxon>metagenomes</taxon>
        <taxon>organismal metagenomes</taxon>
    </lineage>
</organism>
<sequence>MYSPLPYIIIFSLLAFVVIHAYMSVRYGHDWIGVTTRKMMIRSGMTRSSSVTEMFDIPQTPYMDRFGAFTKIPKMKENAF</sequence>
<evidence type="ECO:0000256" key="1">
    <source>
        <dbReference type="SAM" id="Phobius"/>
    </source>
</evidence>
<protein>
    <submittedName>
        <fullName evidence="2">Uncharacterized protein</fullName>
    </submittedName>
</protein>
<keyword evidence="1" id="KW-0812">Transmembrane</keyword>
<accession>A0A6C0HKB5</accession>
<proteinExistence type="predicted"/>